<dbReference type="InterPro" id="IPR036388">
    <property type="entry name" value="WH-like_DNA-bd_sf"/>
</dbReference>
<evidence type="ECO:0000259" key="5">
    <source>
        <dbReference type="PROSITE" id="PS50931"/>
    </source>
</evidence>
<dbReference type="FunFam" id="1.10.10.10:FF:000001">
    <property type="entry name" value="LysR family transcriptional regulator"/>
    <property type="match status" value="1"/>
</dbReference>
<dbReference type="Proteomes" id="UP000001812">
    <property type="component" value="Chromosome II"/>
</dbReference>
<dbReference type="PANTHER" id="PTHR30537:SF66">
    <property type="entry name" value="IRON-REGULATED VIRULENCE REGULATORY PROTEIN IRGB"/>
    <property type="match status" value="1"/>
</dbReference>
<dbReference type="Gene3D" id="1.10.10.10">
    <property type="entry name" value="Winged helix-like DNA-binding domain superfamily/Winged helix DNA-binding domain"/>
    <property type="match status" value="1"/>
</dbReference>
<evidence type="ECO:0000256" key="1">
    <source>
        <dbReference type="ARBA" id="ARBA00009437"/>
    </source>
</evidence>
<dbReference type="GO" id="GO:0006351">
    <property type="term" value="P:DNA-templated transcription"/>
    <property type="evidence" value="ECO:0007669"/>
    <property type="project" value="TreeGrafter"/>
</dbReference>
<protein>
    <submittedName>
        <fullName evidence="6">Transcriptional regulator, LysR family</fullName>
    </submittedName>
</protein>
<keyword evidence="3" id="KW-0238">DNA-binding</keyword>
<feature type="domain" description="HTH lysR-type" evidence="5">
    <location>
        <begin position="8"/>
        <end position="65"/>
    </location>
</feature>
<sequence>MTIEGAMVSLDRFDVFRAVVEAGSFTGAANVLNQARAAVSFHVKQLEAELGVTLLTRTTRRVELTEAGERFYERCLRVLAEAEEAIDDARAEHGGMQGSLRVTSTVEYALRIVAPALSEFMSAHPALRVRLETHTSQADLVRDRFDVAIRLGRLEQFRDLPYRGVCIDTYDVRPVASPALLAAHGVARIDSPEALARLPQLGHSRLSQVASWLLHDRDGREHVYRPAAKPHLIADNASVLRAFAQQGDGVALLPEWLVRDDLASGTLIDALPGYRFAQQGVYALYPSARHVPQKIRAWIDFIKRYVRRRAEG</sequence>
<dbReference type="Gene3D" id="3.40.190.290">
    <property type="match status" value="1"/>
</dbReference>
<accession>A0A0E1VXL6</accession>
<dbReference type="GO" id="GO:0043565">
    <property type="term" value="F:sequence-specific DNA binding"/>
    <property type="evidence" value="ECO:0007669"/>
    <property type="project" value="TreeGrafter"/>
</dbReference>
<evidence type="ECO:0000313" key="6">
    <source>
        <dbReference type="EMBL" id="EET04766.1"/>
    </source>
</evidence>
<dbReference type="SUPFAM" id="SSF53850">
    <property type="entry name" value="Periplasmic binding protein-like II"/>
    <property type="match status" value="1"/>
</dbReference>
<keyword evidence="4" id="KW-0804">Transcription</keyword>
<comment type="similarity">
    <text evidence="1">Belongs to the LysR transcriptional regulatory family.</text>
</comment>
<name>A0A0E1VXL6_BURPE</name>
<evidence type="ECO:0000256" key="3">
    <source>
        <dbReference type="ARBA" id="ARBA00023125"/>
    </source>
</evidence>
<dbReference type="Pfam" id="PF03466">
    <property type="entry name" value="LysR_substrate"/>
    <property type="match status" value="1"/>
</dbReference>
<organism evidence="6">
    <name type="scientific">Burkholderia pseudomallei 1710a</name>
    <dbReference type="NCBI Taxonomy" id="320371"/>
    <lineage>
        <taxon>Bacteria</taxon>
        <taxon>Pseudomonadati</taxon>
        <taxon>Pseudomonadota</taxon>
        <taxon>Betaproteobacteria</taxon>
        <taxon>Burkholderiales</taxon>
        <taxon>Burkholderiaceae</taxon>
        <taxon>Burkholderia</taxon>
        <taxon>pseudomallei group</taxon>
    </lineage>
</organism>
<dbReference type="PANTHER" id="PTHR30537">
    <property type="entry name" value="HTH-TYPE TRANSCRIPTIONAL REGULATOR"/>
    <property type="match status" value="1"/>
</dbReference>
<dbReference type="AlphaFoldDB" id="A0A0E1VXL6"/>
<dbReference type="GO" id="GO:0003700">
    <property type="term" value="F:DNA-binding transcription factor activity"/>
    <property type="evidence" value="ECO:0007669"/>
    <property type="project" value="InterPro"/>
</dbReference>
<reference evidence="6" key="1">
    <citation type="submission" date="2009-05" db="EMBL/GenBank/DDBJ databases">
        <authorList>
            <person name="Harkins D.M."/>
            <person name="DeShazer D."/>
            <person name="Woods D.E."/>
            <person name="Brinkac L.M."/>
            <person name="Brown K.A."/>
            <person name="Hung G.C."/>
            <person name="Tuanyok A."/>
            <person name="Zhang B."/>
            <person name="Nierman W.C."/>
        </authorList>
    </citation>
    <scope>NUCLEOTIDE SEQUENCE [LARGE SCALE GENOMIC DNA]</scope>
    <source>
        <strain evidence="6">1710a</strain>
    </source>
</reference>
<dbReference type="EMBL" id="CM000833">
    <property type="protein sequence ID" value="EET04766.1"/>
    <property type="molecule type" value="Genomic_DNA"/>
</dbReference>
<keyword evidence="2" id="KW-0805">Transcription regulation</keyword>
<dbReference type="InterPro" id="IPR000847">
    <property type="entry name" value="LysR_HTH_N"/>
</dbReference>
<evidence type="ECO:0000256" key="2">
    <source>
        <dbReference type="ARBA" id="ARBA00023015"/>
    </source>
</evidence>
<dbReference type="Pfam" id="PF00126">
    <property type="entry name" value="HTH_1"/>
    <property type="match status" value="1"/>
</dbReference>
<dbReference type="CDD" id="cd08422">
    <property type="entry name" value="PBP2_CrgA_like"/>
    <property type="match status" value="1"/>
</dbReference>
<dbReference type="InterPro" id="IPR036390">
    <property type="entry name" value="WH_DNA-bd_sf"/>
</dbReference>
<dbReference type="InterPro" id="IPR058163">
    <property type="entry name" value="LysR-type_TF_proteobact-type"/>
</dbReference>
<proteinExistence type="inferred from homology"/>
<dbReference type="PROSITE" id="PS50931">
    <property type="entry name" value="HTH_LYSR"/>
    <property type="match status" value="1"/>
</dbReference>
<evidence type="ECO:0000256" key="4">
    <source>
        <dbReference type="ARBA" id="ARBA00023163"/>
    </source>
</evidence>
<dbReference type="HOGENOM" id="CLU_039613_16_2_4"/>
<dbReference type="InterPro" id="IPR005119">
    <property type="entry name" value="LysR_subst-bd"/>
</dbReference>
<dbReference type="SUPFAM" id="SSF46785">
    <property type="entry name" value="Winged helix' DNA-binding domain"/>
    <property type="match status" value="1"/>
</dbReference>
<gene>
    <name evidence="6" type="ORF">BURPS1710A_A1491</name>
</gene>